<dbReference type="EMBL" id="BMRB01000020">
    <property type="protein sequence ID" value="GGS61564.1"/>
    <property type="molecule type" value="Genomic_DNA"/>
</dbReference>
<reference evidence="1" key="1">
    <citation type="journal article" date="2014" name="Int. J. Syst. Evol. Microbiol.">
        <title>Complete genome sequence of Corynebacterium casei LMG S-19264T (=DSM 44701T), isolated from a smear-ripened cheese.</title>
        <authorList>
            <consortium name="US DOE Joint Genome Institute (JGI-PGF)"/>
            <person name="Walter F."/>
            <person name="Albersmeier A."/>
            <person name="Kalinowski J."/>
            <person name="Ruckert C."/>
        </authorList>
    </citation>
    <scope>NUCLEOTIDE SEQUENCE</scope>
    <source>
        <strain evidence="1">JCM 3276</strain>
    </source>
</reference>
<sequence length="170" mass="17049">MSGLYSYSSANVCTSVDGTNGASNIDTSSNVGSSANRGHTNICIDISANSDSNGTHDASSYVGTGVDTGSNTSPDIYVRTGVYTGSNTSTSSYVRTGVDTGSNAGSSTNTDSRMGACIDTGSCETAEADTDVAHDVAADARGEICTAREDTSNSCTEASSNINIGVSSES</sequence>
<reference evidence="1" key="2">
    <citation type="submission" date="2020-09" db="EMBL/GenBank/DDBJ databases">
        <authorList>
            <person name="Sun Q."/>
            <person name="Ohkuma M."/>
        </authorList>
    </citation>
    <scope>NUCLEOTIDE SEQUENCE</scope>
    <source>
        <strain evidence="1">JCM 3276</strain>
    </source>
</reference>
<gene>
    <name evidence="1" type="ORF">GCM10010171_65370</name>
</gene>
<evidence type="ECO:0000313" key="1">
    <source>
        <dbReference type="EMBL" id="GGS61564.1"/>
    </source>
</evidence>
<dbReference type="Proteomes" id="UP000660680">
    <property type="component" value="Unassembled WGS sequence"/>
</dbReference>
<protein>
    <submittedName>
        <fullName evidence="1">Uncharacterized protein</fullName>
    </submittedName>
</protein>
<proteinExistence type="predicted"/>
<comment type="caution">
    <text evidence="1">The sequence shown here is derived from an EMBL/GenBank/DDBJ whole genome shotgun (WGS) entry which is preliminary data.</text>
</comment>
<name>A0A918GV87_9PSEU</name>
<dbReference type="AlphaFoldDB" id="A0A918GV87"/>
<keyword evidence="2" id="KW-1185">Reference proteome</keyword>
<organism evidence="1 2">
    <name type="scientific">Actinokineospora fastidiosa</name>
    <dbReference type="NCBI Taxonomy" id="1816"/>
    <lineage>
        <taxon>Bacteria</taxon>
        <taxon>Bacillati</taxon>
        <taxon>Actinomycetota</taxon>
        <taxon>Actinomycetes</taxon>
        <taxon>Pseudonocardiales</taxon>
        <taxon>Pseudonocardiaceae</taxon>
        <taxon>Actinokineospora</taxon>
    </lineage>
</organism>
<accession>A0A918GV87</accession>
<evidence type="ECO:0000313" key="2">
    <source>
        <dbReference type="Proteomes" id="UP000660680"/>
    </source>
</evidence>